<evidence type="ECO:0000256" key="2">
    <source>
        <dbReference type="ARBA" id="ARBA00022908"/>
    </source>
</evidence>
<dbReference type="AlphaFoldDB" id="A0A011R3B4"/>
<evidence type="ECO:0000256" key="3">
    <source>
        <dbReference type="ARBA" id="ARBA00023125"/>
    </source>
</evidence>
<dbReference type="GO" id="GO:0006310">
    <property type="term" value="P:DNA recombination"/>
    <property type="evidence" value="ECO:0007669"/>
    <property type="project" value="UniProtKB-KW"/>
</dbReference>
<gene>
    <name evidence="8" type="primary">xerC_6</name>
    <name evidence="8" type="ORF">AW11_03391</name>
</gene>
<evidence type="ECO:0000259" key="7">
    <source>
        <dbReference type="PROSITE" id="PS51900"/>
    </source>
</evidence>
<feature type="domain" description="Tyr recombinase" evidence="6">
    <location>
        <begin position="144"/>
        <end position="334"/>
    </location>
</feature>
<dbReference type="STRING" id="1454004.AW11_03391"/>
<evidence type="ECO:0000256" key="1">
    <source>
        <dbReference type="ARBA" id="ARBA00008857"/>
    </source>
</evidence>
<dbReference type="GO" id="GO:0003677">
    <property type="term" value="F:DNA binding"/>
    <property type="evidence" value="ECO:0007669"/>
    <property type="project" value="UniProtKB-UniRule"/>
</dbReference>
<dbReference type="PROSITE" id="PS51900">
    <property type="entry name" value="CB"/>
    <property type="match status" value="1"/>
</dbReference>
<dbReference type="Gene3D" id="1.10.443.10">
    <property type="entry name" value="Intergrase catalytic core"/>
    <property type="match status" value="1"/>
</dbReference>
<dbReference type="GO" id="GO:0015074">
    <property type="term" value="P:DNA integration"/>
    <property type="evidence" value="ECO:0007669"/>
    <property type="project" value="UniProtKB-KW"/>
</dbReference>
<dbReference type="EMBL" id="JEMY01000051">
    <property type="protein sequence ID" value="EXI85679.1"/>
    <property type="molecule type" value="Genomic_DNA"/>
</dbReference>
<evidence type="ECO:0000313" key="9">
    <source>
        <dbReference type="Proteomes" id="UP000022141"/>
    </source>
</evidence>
<dbReference type="PANTHER" id="PTHR30349:SF64">
    <property type="entry name" value="PROPHAGE INTEGRASE INTD-RELATED"/>
    <property type="match status" value="1"/>
</dbReference>
<dbReference type="Pfam" id="PF00589">
    <property type="entry name" value="Phage_integrase"/>
    <property type="match status" value="1"/>
</dbReference>
<organism evidence="8 9">
    <name type="scientific">Accumulibacter regalis</name>
    <dbReference type="NCBI Taxonomy" id="522306"/>
    <lineage>
        <taxon>Bacteria</taxon>
        <taxon>Pseudomonadati</taxon>
        <taxon>Pseudomonadota</taxon>
        <taxon>Betaproteobacteria</taxon>
        <taxon>Candidatus Accumulibacter</taxon>
    </lineage>
</organism>
<keyword evidence="4" id="KW-0233">DNA recombination</keyword>
<dbReference type="InterPro" id="IPR044068">
    <property type="entry name" value="CB"/>
</dbReference>
<protein>
    <submittedName>
        <fullName evidence="8">Tyrosine recombinase XerC</fullName>
    </submittedName>
</protein>
<comment type="similarity">
    <text evidence="1">Belongs to the 'phage' integrase family.</text>
</comment>
<dbReference type="PATRIC" id="fig|1454004.3.peg.3495"/>
<keyword evidence="9" id="KW-1185">Reference proteome</keyword>
<feature type="domain" description="Core-binding (CB)" evidence="7">
    <location>
        <begin position="44"/>
        <end position="121"/>
    </location>
</feature>
<dbReference type="Pfam" id="PF02899">
    <property type="entry name" value="Phage_int_SAM_1"/>
    <property type="match status" value="1"/>
</dbReference>
<dbReference type="InterPro" id="IPR004107">
    <property type="entry name" value="Integrase_SAM-like_N"/>
</dbReference>
<dbReference type="PANTHER" id="PTHR30349">
    <property type="entry name" value="PHAGE INTEGRASE-RELATED"/>
    <property type="match status" value="1"/>
</dbReference>
<dbReference type="Proteomes" id="UP000022141">
    <property type="component" value="Unassembled WGS sequence"/>
</dbReference>
<dbReference type="eggNOG" id="COG4974">
    <property type="taxonomic scope" value="Bacteria"/>
</dbReference>
<evidence type="ECO:0000256" key="5">
    <source>
        <dbReference type="PROSITE-ProRule" id="PRU01248"/>
    </source>
</evidence>
<evidence type="ECO:0000313" key="8">
    <source>
        <dbReference type="EMBL" id="EXI85679.1"/>
    </source>
</evidence>
<evidence type="ECO:0000256" key="4">
    <source>
        <dbReference type="ARBA" id="ARBA00023172"/>
    </source>
</evidence>
<dbReference type="InterPro" id="IPR010998">
    <property type="entry name" value="Integrase_recombinase_N"/>
</dbReference>
<dbReference type="PROSITE" id="PS51898">
    <property type="entry name" value="TYR_RECOMBINASE"/>
    <property type="match status" value="1"/>
</dbReference>
<evidence type="ECO:0000259" key="6">
    <source>
        <dbReference type="PROSITE" id="PS51898"/>
    </source>
</evidence>
<sequence length="337" mass="37251">MTSRDLVEEMDGVPMNDTSPLPVLPAVASRLLTAEQFQRLADVPPEIEWFANLGNKATRRAYENALGDFMKFTGIVKPEEFRGVTRAHVIAWRDDLVQRALSGMTVRHRLAALSSLFESLCEKNAVTHNPVKGVKRPPVECYEGKTPALGDHQARKLLDAPDGASIKGKRDRALLATLLYHALRREELCRLKVKDFKHERRGVPHLKVFGKGGKIRYVPLHPAASGLIGDYLEIAGHGADDAGALFRPLRNNCTTGGLERAITPDAVYKLVRQYSTALGFAIGAHALRATAATNALDHQADIAKVQEWLGHANIATTRIYDHRKTRPEDSPTFKVAY</sequence>
<comment type="caution">
    <text evidence="8">The sequence shown here is derived from an EMBL/GenBank/DDBJ whole genome shotgun (WGS) entry which is preliminary data.</text>
</comment>
<reference evidence="8" key="1">
    <citation type="submission" date="2014-02" db="EMBL/GenBank/DDBJ databases">
        <title>Expanding our view of genomic diversity in Candidatus Accumulibacter clades.</title>
        <authorList>
            <person name="Skennerton C.T."/>
            <person name="Barr J.J."/>
            <person name="Slater F.R."/>
            <person name="Bond P.L."/>
            <person name="Tyson G.W."/>
        </authorList>
    </citation>
    <scope>NUCLEOTIDE SEQUENCE [LARGE SCALE GENOMIC DNA]</scope>
</reference>
<keyword evidence="2" id="KW-0229">DNA integration</keyword>
<name>A0A011R3B4_ACCRE</name>
<dbReference type="InterPro" id="IPR013762">
    <property type="entry name" value="Integrase-like_cat_sf"/>
</dbReference>
<accession>A0A011R3B4</accession>
<dbReference type="SUPFAM" id="SSF56349">
    <property type="entry name" value="DNA breaking-rejoining enzymes"/>
    <property type="match status" value="1"/>
</dbReference>
<dbReference type="InterPro" id="IPR050090">
    <property type="entry name" value="Tyrosine_recombinase_XerCD"/>
</dbReference>
<dbReference type="InterPro" id="IPR002104">
    <property type="entry name" value="Integrase_catalytic"/>
</dbReference>
<dbReference type="Gene3D" id="1.10.150.130">
    <property type="match status" value="1"/>
</dbReference>
<dbReference type="InterPro" id="IPR011010">
    <property type="entry name" value="DNA_brk_join_enz"/>
</dbReference>
<keyword evidence="3 5" id="KW-0238">DNA-binding</keyword>
<dbReference type="CDD" id="cd00397">
    <property type="entry name" value="DNA_BRE_C"/>
    <property type="match status" value="1"/>
</dbReference>
<proteinExistence type="inferred from homology"/>